<dbReference type="InParanoid" id="A0A1Y2EGP3"/>
<evidence type="ECO:0000313" key="3">
    <source>
        <dbReference type="EMBL" id="ORY70426.1"/>
    </source>
</evidence>
<dbReference type="InterPro" id="IPR013094">
    <property type="entry name" value="AB_hydrolase_3"/>
</dbReference>
<keyword evidence="1 3" id="KW-0378">Hydrolase</keyword>
<dbReference type="EMBL" id="MCFJ01000002">
    <property type="protein sequence ID" value="ORY70426.1"/>
    <property type="molecule type" value="Genomic_DNA"/>
</dbReference>
<dbReference type="GeneID" id="63771367"/>
<reference evidence="3 4" key="1">
    <citation type="submission" date="2016-07" db="EMBL/GenBank/DDBJ databases">
        <title>Pervasive Adenine N6-methylation of Active Genes in Fungi.</title>
        <authorList>
            <consortium name="DOE Joint Genome Institute"/>
            <person name="Mondo S.J."/>
            <person name="Dannebaum R.O."/>
            <person name="Kuo R.C."/>
            <person name="Labutti K."/>
            <person name="Haridas S."/>
            <person name="Kuo A."/>
            <person name="Salamov A."/>
            <person name="Ahrendt S.R."/>
            <person name="Lipzen A."/>
            <person name="Sullivan W."/>
            <person name="Andreopoulos W.B."/>
            <person name="Clum A."/>
            <person name="Lindquist E."/>
            <person name="Daum C."/>
            <person name="Ramamoorthy G.K."/>
            <person name="Gryganskyi A."/>
            <person name="Culley D."/>
            <person name="Magnuson J.K."/>
            <person name="James T.Y."/>
            <person name="O'Malley M.A."/>
            <person name="Stajich J.E."/>
            <person name="Spatafora J.W."/>
            <person name="Visel A."/>
            <person name="Grigoriev I.V."/>
        </authorList>
    </citation>
    <scope>NUCLEOTIDE SEQUENCE [LARGE SCALE GENOMIC DNA]</scope>
    <source>
        <strain evidence="3 4">CBS 129021</strain>
    </source>
</reference>
<feature type="non-terminal residue" evidence="3">
    <location>
        <position position="1"/>
    </location>
</feature>
<sequence length="267" mass="29887">PFFIYYHGGGWTSGDIETGDENCRLLCARNTLCVLNVDYRLTPEHAFPAAINDAYDAFEWAAENAQTEFNADLSSGFIVGGVSSGANMASVIAYLVRDNKITPPITGLLLSIPCCLMPQAFDLVPQWKEELLSMEQNKNSDLLDLQSYKQLTQAPPDEPRISFLLNPVHYNLPMRAYFQIVGLDPIRDEGLLFARLLRDYSGAKTLVHMYDGLPHGFWRFQQLPASKEWAEDLFEGTKFLLNGGKDGMVVKGGIQINDWAQDSLRSL</sequence>
<gene>
    <name evidence="3" type="ORF">BCR38DRAFT_332511</name>
</gene>
<dbReference type="Pfam" id="PF07859">
    <property type="entry name" value="Abhydrolase_3"/>
    <property type="match status" value="1"/>
</dbReference>
<dbReference type="OrthoDB" id="408631at2759"/>
<protein>
    <submittedName>
        <fullName evidence="3">Alpha/beta hydrolase fold-3</fullName>
    </submittedName>
</protein>
<evidence type="ECO:0000313" key="4">
    <source>
        <dbReference type="Proteomes" id="UP000193689"/>
    </source>
</evidence>
<evidence type="ECO:0000256" key="1">
    <source>
        <dbReference type="ARBA" id="ARBA00022801"/>
    </source>
</evidence>
<dbReference type="AlphaFoldDB" id="A0A1Y2EGP3"/>
<dbReference type="PANTHER" id="PTHR48081">
    <property type="entry name" value="AB HYDROLASE SUPERFAMILY PROTEIN C4A8.06C"/>
    <property type="match status" value="1"/>
</dbReference>
<comment type="caution">
    <text evidence="3">The sequence shown here is derived from an EMBL/GenBank/DDBJ whole genome shotgun (WGS) entry which is preliminary data.</text>
</comment>
<name>A0A1Y2EGP3_9PEZI</name>
<dbReference type="Proteomes" id="UP000193689">
    <property type="component" value="Unassembled WGS sequence"/>
</dbReference>
<dbReference type="Gene3D" id="3.40.50.1820">
    <property type="entry name" value="alpha/beta hydrolase"/>
    <property type="match status" value="1"/>
</dbReference>
<dbReference type="PANTHER" id="PTHR48081:SF8">
    <property type="entry name" value="ALPHA_BETA HYDROLASE FOLD-3 DOMAIN-CONTAINING PROTEIN-RELATED"/>
    <property type="match status" value="1"/>
</dbReference>
<dbReference type="RefSeq" id="XP_040720376.1">
    <property type="nucleotide sequence ID" value="XM_040855155.1"/>
</dbReference>
<accession>A0A1Y2EGP3</accession>
<evidence type="ECO:0000259" key="2">
    <source>
        <dbReference type="Pfam" id="PF07859"/>
    </source>
</evidence>
<proteinExistence type="predicted"/>
<dbReference type="SUPFAM" id="SSF53474">
    <property type="entry name" value="alpha/beta-Hydrolases"/>
    <property type="match status" value="1"/>
</dbReference>
<dbReference type="STRING" id="1141098.A0A1Y2EGP3"/>
<dbReference type="InterPro" id="IPR029058">
    <property type="entry name" value="AB_hydrolase_fold"/>
</dbReference>
<dbReference type="GO" id="GO:0016787">
    <property type="term" value="F:hydrolase activity"/>
    <property type="evidence" value="ECO:0007669"/>
    <property type="project" value="UniProtKB-KW"/>
</dbReference>
<dbReference type="InterPro" id="IPR050300">
    <property type="entry name" value="GDXG_lipolytic_enzyme"/>
</dbReference>
<feature type="domain" description="Alpha/beta hydrolase fold-3" evidence="2">
    <location>
        <begin position="4"/>
        <end position="218"/>
    </location>
</feature>
<organism evidence="3 4">
    <name type="scientific">Pseudomassariella vexata</name>
    <dbReference type="NCBI Taxonomy" id="1141098"/>
    <lineage>
        <taxon>Eukaryota</taxon>
        <taxon>Fungi</taxon>
        <taxon>Dikarya</taxon>
        <taxon>Ascomycota</taxon>
        <taxon>Pezizomycotina</taxon>
        <taxon>Sordariomycetes</taxon>
        <taxon>Xylariomycetidae</taxon>
        <taxon>Amphisphaeriales</taxon>
        <taxon>Pseudomassariaceae</taxon>
        <taxon>Pseudomassariella</taxon>
    </lineage>
</organism>
<keyword evidence="4" id="KW-1185">Reference proteome</keyword>